<keyword evidence="2" id="KW-1003">Cell membrane</keyword>
<feature type="transmembrane region" description="Helical" evidence="12">
    <location>
        <begin position="281"/>
        <end position="300"/>
    </location>
</feature>
<reference evidence="14 15" key="1">
    <citation type="journal article" date="2023" name="bioRxiv">
        <title>Conserved and derived expression patterns and positive selection on dental genes reveal complex evolutionary context of ever-growing rodent molars.</title>
        <authorList>
            <person name="Calamari Z.T."/>
            <person name="Song A."/>
            <person name="Cohen E."/>
            <person name="Akter M."/>
            <person name="Roy R.D."/>
            <person name="Hallikas O."/>
            <person name="Christensen M.M."/>
            <person name="Li P."/>
            <person name="Marangoni P."/>
            <person name="Jernvall J."/>
            <person name="Klein O.D."/>
        </authorList>
    </citation>
    <scope>NUCLEOTIDE SEQUENCE [LARGE SCALE GENOMIC DNA]</scope>
    <source>
        <strain evidence="14">V071</strain>
    </source>
</reference>
<evidence type="ECO:0000256" key="8">
    <source>
        <dbReference type="ARBA" id="ARBA00023136"/>
    </source>
</evidence>
<feature type="domain" description="G-protein coupled receptors family 1 profile" evidence="13">
    <location>
        <begin position="855"/>
        <end position="1104"/>
    </location>
</feature>
<feature type="transmembrane region" description="Helical" evidence="12">
    <location>
        <begin position="599"/>
        <end position="618"/>
    </location>
</feature>
<dbReference type="GO" id="GO:0004930">
    <property type="term" value="F:G protein-coupled receptor activity"/>
    <property type="evidence" value="ECO:0007669"/>
    <property type="project" value="UniProtKB-KW"/>
</dbReference>
<feature type="transmembrane region" description="Helical" evidence="12">
    <location>
        <begin position="33"/>
        <end position="57"/>
    </location>
</feature>
<accession>A0AAW0IBF3</accession>
<feature type="transmembrane region" description="Helical" evidence="12">
    <location>
        <begin position="563"/>
        <end position="587"/>
    </location>
</feature>
<protein>
    <recommendedName>
        <fullName evidence="13">G-protein coupled receptors family 1 profile domain-containing protein</fullName>
    </recommendedName>
</protein>
<dbReference type="PANTHER" id="PTHR48018">
    <property type="entry name" value="OLFACTORY RECEPTOR"/>
    <property type="match status" value="1"/>
</dbReference>
<feature type="transmembrane region" description="Helical" evidence="12">
    <location>
        <begin position="659"/>
        <end position="678"/>
    </location>
</feature>
<feature type="transmembrane region" description="Helical" evidence="12">
    <location>
        <begin position="788"/>
        <end position="805"/>
    </location>
</feature>
<proteinExistence type="inferred from homology"/>
<dbReference type="InterPro" id="IPR000725">
    <property type="entry name" value="Olfact_rcpt"/>
</dbReference>
<evidence type="ECO:0000313" key="15">
    <source>
        <dbReference type="Proteomes" id="UP001488838"/>
    </source>
</evidence>
<feature type="transmembrane region" description="Helical" evidence="12">
    <location>
        <begin position="149"/>
        <end position="176"/>
    </location>
</feature>
<evidence type="ECO:0000256" key="7">
    <source>
        <dbReference type="ARBA" id="ARBA00023040"/>
    </source>
</evidence>
<dbReference type="GO" id="GO:0005886">
    <property type="term" value="C:plasma membrane"/>
    <property type="evidence" value="ECO:0007669"/>
    <property type="project" value="UniProtKB-SubCell"/>
</dbReference>
<feature type="transmembrane region" description="Helical" evidence="12">
    <location>
        <begin position="527"/>
        <end position="551"/>
    </location>
</feature>
<dbReference type="EMBL" id="JBBHLL010000169">
    <property type="protein sequence ID" value="KAK7811584.1"/>
    <property type="molecule type" value="Genomic_DNA"/>
</dbReference>
<organism evidence="14 15">
    <name type="scientific">Myodes glareolus</name>
    <name type="common">Bank vole</name>
    <name type="synonym">Clethrionomys glareolus</name>
    <dbReference type="NCBI Taxonomy" id="447135"/>
    <lineage>
        <taxon>Eukaryota</taxon>
        <taxon>Metazoa</taxon>
        <taxon>Chordata</taxon>
        <taxon>Craniata</taxon>
        <taxon>Vertebrata</taxon>
        <taxon>Euteleostomi</taxon>
        <taxon>Mammalia</taxon>
        <taxon>Eutheria</taxon>
        <taxon>Euarchontoglires</taxon>
        <taxon>Glires</taxon>
        <taxon>Rodentia</taxon>
        <taxon>Myomorpha</taxon>
        <taxon>Muroidea</taxon>
        <taxon>Cricetidae</taxon>
        <taxon>Arvicolinae</taxon>
        <taxon>Myodes</taxon>
    </lineage>
</organism>
<feature type="domain" description="G-protein coupled receptors family 1 profile" evidence="13">
    <location>
        <begin position="367"/>
        <end position="616"/>
    </location>
</feature>
<feature type="transmembrane region" description="Helical" evidence="12">
    <location>
        <begin position="439"/>
        <end position="458"/>
    </location>
</feature>
<dbReference type="Proteomes" id="UP001488838">
    <property type="component" value="Unassembled WGS sequence"/>
</dbReference>
<feature type="transmembrane region" description="Helical" evidence="12">
    <location>
        <begin position="1087"/>
        <end position="1106"/>
    </location>
</feature>
<evidence type="ECO:0000256" key="12">
    <source>
        <dbReference type="SAM" id="Phobius"/>
    </source>
</evidence>
<evidence type="ECO:0000256" key="5">
    <source>
        <dbReference type="ARBA" id="ARBA00022725"/>
    </source>
</evidence>
<sequence length="1128" mass="125507">QLHCPMAFLKDGNHTEVTEFILLGLTDDPVLRVVLFTIILCIYLVTVSGNLSTILLIRVSSQLHHTMYFFLSHLASADIGYSSSVTPNMLVGFLVRRSTITYYGCAIQLGSGAFFGTVECFVLAAMAYDRFVAICSPLLYSMKMSTHVCVQLLIVAYISGFLNASSFTISFFTFFFCGPNRINHFFCDFTPLVELSCSDDSVSIVLATISVGTVIVITVLVISVSYTYILITILKMRSTEGRQKAFSTCTSHLTAVTLFYGTVTFIYVMPKSNYSTDQNKVLSVFYMVVIPMLNPLIYSLRNNEIKGALKRQFALLWQQLHCPMAFLEDGNHTAVTEFILLGLTDDPVLKVILFIIILCVYLVTMSGNLSTILLIRVSSQLHHPMYFFLSQLASVDIGISSSVTPNMLANFLVERNTISYLGCAIQLGSGAFFGSTESFILATMAYDRFVAICNPLLYSTKISPQICVQLIIGSYIGGFLNSSFFTISFFSFIFCGPNRINHFFCDFTPLVELSCSDDSVLIVLDSFSAGSIIVITVFVIAISYTYILITILKMRSTEGRQKAFSTCTSHLTAVIVFYGTVTFIYVMPKSSYSTDQNKVLSVFYMVVIPMLNPLIYSLRNNEIKDALKKQLIYSLSFMDNVSIIVLSRSSPQLHMPLYLFLNHLAFVGYSSSVTTIILKGFLRKEVIIPVTDCMTHFCPEIFTGYCLNLSFGGPNKVYCIFYDYSPLSKLSCSQDSSSEVIQEISSECIIIVIVFIIVLSYVCILLTILKIHSTEGHQNSFSTSTSHLTAVTLFYEIIIFICVMSKPNYSMDQNKMDGNHTVVTEFILLGLTDDPVLKVMLFIIILCIYLVTMSGNLSTILLIGVSSQLHHPMYFFLSHLASVDIGISSSVTPNMLVGFLVMKNTISYLGCGIQLSSAAFFGSVECFLLAAMAYDRFVAICNPLLYSTKISTQVCNQLVVGSYIGGFLNASFGTLFFLSFLFCGPNRINHFFCDFAPLMRLSCSDVSVSGVVISFSAGSVTITTLLVIAISYFYILITILKMHSTEGRQKAFSTCTSHLTAVTLYYGTVTFIYVMPKSSYSMDQNKVLSVFYMVVNPMLNPLIYSLRNSEIKCALKRQIHKQTFIKNN</sequence>
<feature type="domain" description="G-protein coupled receptors family 1 profile" evidence="13">
    <location>
        <begin position="49"/>
        <end position="298"/>
    </location>
</feature>
<dbReference type="PRINTS" id="PR00237">
    <property type="entry name" value="GPCRRHODOPSN"/>
</dbReference>
<keyword evidence="7 11" id="KW-0297">G-protein coupled receptor</keyword>
<keyword evidence="5" id="KW-0552">Olfaction</keyword>
<feature type="transmembrane region" description="Helical" evidence="12">
    <location>
        <begin position="245"/>
        <end position="269"/>
    </location>
</feature>
<feature type="transmembrane region" description="Helical" evidence="12">
    <location>
        <begin position="351"/>
        <end position="375"/>
    </location>
</feature>
<feature type="transmembrane region" description="Helical" evidence="12">
    <location>
        <begin position="69"/>
        <end position="94"/>
    </location>
</feature>
<comment type="similarity">
    <text evidence="11">Belongs to the G-protein coupled receptor 1 family.</text>
</comment>
<feature type="transmembrane region" description="Helical" evidence="12">
    <location>
        <begin position="204"/>
        <end position="233"/>
    </location>
</feature>
<dbReference type="CDD" id="cd15416">
    <property type="entry name" value="7tmA_OR5P-like"/>
    <property type="match status" value="1"/>
</dbReference>
<dbReference type="PROSITE" id="PS50262">
    <property type="entry name" value="G_PROTEIN_RECEP_F1_2"/>
    <property type="match status" value="3"/>
</dbReference>
<feature type="transmembrane region" description="Helical" evidence="12">
    <location>
        <begin position="875"/>
        <end position="901"/>
    </location>
</feature>
<feature type="transmembrane region" description="Helical" evidence="12">
    <location>
        <begin position="470"/>
        <end position="494"/>
    </location>
</feature>
<dbReference type="Gene3D" id="1.20.1070.10">
    <property type="entry name" value="Rhodopsin 7-helix transmembrane proteins"/>
    <property type="match status" value="3"/>
</dbReference>
<keyword evidence="6 12" id="KW-1133">Transmembrane helix</keyword>
<dbReference type="SUPFAM" id="SSF81321">
    <property type="entry name" value="Family A G protein-coupled receptor-like"/>
    <property type="match status" value="4"/>
</dbReference>
<evidence type="ECO:0000259" key="13">
    <source>
        <dbReference type="PROSITE" id="PS50262"/>
    </source>
</evidence>
<feature type="transmembrane region" description="Helical" evidence="12">
    <location>
        <begin position="1052"/>
        <end position="1075"/>
    </location>
</feature>
<name>A0AAW0IBF3_MYOGA</name>
<feature type="transmembrane region" description="Helical" evidence="12">
    <location>
        <begin position="963"/>
        <end position="983"/>
    </location>
</feature>
<evidence type="ECO:0000256" key="2">
    <source>
        <dbReference type="ARBA" id="ARBA00022475"/>
    </source>
</evidence>
<comment type="caution">
    <text evidence="14">The sequence shown here is derived from an EMBL/GenBank/DDBJ whole genome shotgun (WGS) entry which is preliminary data.</text>
</comment>
<keyword evidence="3" id="KW-0716">Sensory transduction</keyword>
<keyword evidence="10 11" id="KW-0807">Transducer</keyword>
<feature type="transmembrane region" description="Helical" evidence="12">
    <location>
        <begin position="630"/>
        <end position="647"/>
    </location>
</feature>
<evidence type="ECO:0000313" key="14">
    <source>
        <dbReference type="EMBL" id="KAK7811584.1"/>
    </source>
</evidence>
<evidence type="ECO:0000256" key="10">
    <source>
        <dbReference type="ARBA" id="ARBA00023224"/>
    </source>
</evidence>
<gene>
    <name evidence="14" type="ORF">U0070_006020</name>
</gene>
<feature type="non-terminal residue" evidence="14">
    <location>
        <position position="1"/>
    </location>
</feature>
<evidence type="ECO:0000256" key="11">
    <source>
        <dbReference type="RuleBase" id="RU000688"/>
    </source>
</evidence>
<dbReference type="PRINTS" id="PR00245">
    <property type="entry name" value="OLFACTORYR"/>
</dbReference>
<feature type="transmembrane region" description="Helical" evidence="12">
    <location>
        <begin position="748"/>
        <end position="768"/>
    </location>
</feature>
<evidence type="ECO:0000256" key="3">
    <source>
        <dbReference type="ARBA" id="ARBA00022606"/>
    </source>
</evidence>
<dbReference type="AlphaFoldDB" id="A0AAW0IBF3"/>
<dbReference type="InterPro" id="IPR017452">
    <property type="entry name" value="GPCR_Rhodpsn_7TM"/>
</dbReference>
<feature type="transmembrane region" description="Helical" evidence="12">
    <location>
        <begin position="100"/>
        <end position="128"/>
    </location>
</feature>
<keyword evidence="15" id="KW-1185">Reference proteome</keyword>
<comment type="subcellular location">
    <subcellularLocation>
        <location evidence="1">Cell membrane</location>
        <topology evidence="1">Multi-pass membrane protein</topology>
    </subcellularLocation>
</comment>
<dbReference type="Pfam" id="PF13853">
    <property type="entry name" value="7tm_4"/>
    <property type="match status" value="4"/>
</dbReference>
<evidence type="ECO:0000256" key="9">
    <source>
        <dbReference type="ARBA" id="ARBA00023170"/>
    </source>
</evidence>
<feature type="transmembrane region" description="Helical" evidence="12">
    <location>
        <begin position="1021"/>
        <end position="1040"/>
    </location>
</feature>
<dbReference type="FunFam" id="1.20.1070.10:FF:000004">
    <property type="entry name" value="Olfactory receptor"/>
    <property type="match status" value="3"/>
</dbReference>
<dbReference type="GO" id="GO:0004984">
    <property type="term" value="F:olfactory receptor activity"/>
    <property type="evidence" value="ECO:0007669"/>
    <property type="project" value="InterPro"/>
</dbReference>
<feature type="non-terminal residue" evidence="14">
    <location>
        <position position="1128"/>
    </location>
</feature>
<evidence type="ECO:0000256" key="4">
    <source>
        <dbReference type="ARBA" id="ARBA00022692"/>
    </source>
</evidence>
<evidence type="ECO:0000256" key="6">
    <source>
        <dbReference type="ARBA" id="ARBA00022989"/>
    </source>
</evidence>
<dbReference type="InterPro" id="IPR000276">
    <property type="entry name" value="GPCR_Rhodpsn"/>
</dbReference>
<dbReference type="PROSITE" id="PS00237">
    <property type="entry name" value="G_PROTEIN_RECEP_F1_1"/>
    <property type="match status" value="3"/>
</dbReference>
<keyword evidence="4 11" id="KW-0812">Transmembrane</keyword>
<keyword evidence="9 11" id="KW-0675">Receptor</keyword>
<keyword evidence="8 12" id="KW-0472">Membrane</keyword>
<evidence type="ECO:0000256" key="1">
    <source>
        <dbReference type="ARBA" id="ARBA00004651"/>
    </source>
</evidence>
<feature type="transmembrane region" description="Helical" evidence="12">
    <location>
        <begin position="839"/>
        <end position="863"/>
    </location>
</feature>